<organism evidence="1 2">
    <name type="scientific">Paragonimus heterotremus</name>
    <dbReference type="NCBI Taxonomy" id="100268"/>
    <lineage>
        <taxon>Eukaryota</taxon>
        <taxon>Metazoa</taxon>
        <taxon>Spiralia</taxon>
        <taxon>Lophotrochozoa</taxon>
        <taxon>Platyhelminthes</taxon>
        <taxon>Trematoda</taxon>
        <taxon>Digenea</taxon>
        <taxon>Plagiorchiida</taxon>
        <taxon>Troglotremata</taxon>
        <taxon>Troglotrematidae</taxon>
        <taxon>Paragonimus</taxon>
    </lineage>
</organism>
<evidence type="ECO:0000313" key="1">
    <source>
        <dbReference type="EMBL" id="KAF5397455.1"/>
    </source>
</evidence>
<reference evidence="1" key="1">
    <citation type="submission" date="2019-05" db="EMBL/GenBank/DDBJ databases">
        <title>Annotation for the trematode Paragonimus heterotremus.</title>
        <authorList>
            <person name="Choi Y.-J."/>
        </authorList>
    </citation>
    <scope>NUCLEOTIDE SEQUENCE</scope>
    <source>
        <strain evidence="1">LC</strain>
    </source>
</reference>
<keyword evidence="2" id="KW-1185">Reference proteome</keyword>
<protein>
    <submittedName>
        <fullName evidence="1">Uncharacterized protein</fullName>
    </submittedName>
</protein>
<proteinExistence type="predicted"/>
<comment type="caution">
    <text evidence="1">The sequence shown here is derived from an EMBL/GenBank/DDBJ whole genome shotgun (WGS) entry which is preliminary data.</text>
</comment>
<dbReference type="Proteomes" id="UP000748531">
    <property type="component" value="Unassembled WGS sequence"/>
</dbReference>
<name>A0A8J4SKW0_9TREM</name>
<dbReference type="OrthoDB" id="6283332at2759"/>
<accession>A0A8J4SKW0</accession>
<evidence type="ECO:0000313" key="2">
    <source>
        <dbReference type="Proteomes" id="UP000748531"/>
    </source>
</evidence>
<sequence>MSQAAAFRGPKDHSWIMSTGRTIVVPTTATDDEIKRATLDVCSYSGSHISNKSIRRVRSRHRIIELKEKRFDEELRHPASQSAEAAAHANCGSINAAQRGVILGMNPTRVVGPTDDILTDAFSDGGLDTALVSPEPIDRLNLAENPPELTVTTVTGSSMIPGETVAPKIRSLNSKDEVAVERVYSVPSLRIRSQADAIRNTIFKRPHFRGVPKGEIQGKGVSNVIGNGVLWTNCVLVQRLGGIGQPYSLMTFLDWMLLGPLG</sequence>
<gene>
    <name evidence="1" type="ORF">PHET_09139</name>
</gene>
<dbReference type="AlphaFoldDB" id="A0A8J4SKW0"/>
<dbReference type="EMBL" id="LUCH01006237">
    <property type="protein sequence ID" value="KAF5397455.1"/>
    <property type="molecule type" value="Genomic_DNA"/>
</dbReference>